<dbReference type="EMBL" id="ABOX02000003">
    <property type="protein sequence ID" value="EEF62871.1"/>
    <property type="molecule type" value="Genomic_DNA"/>
</dbReference>
<dbReference type="STRING" id="320771.Cflav_PD5506"/>
<dbReference type="RefSeq" id="WP_007413184.1">
    <property type="nucleotide sequence ID" value="NZ_ABOX02000003.1"/>
</dbReference>
<accession>B9XBI6</accession>
<proteinExistence type="predicted"/>
<dbReference type="InterPro" id="IPR025091">
    <property type="entry name" value="DUF4019"/>
</dbReference>
<organism evidence="2 3">
    <name type="scientific">Pedosphaera parvula (strain Ellin514)</name>
    <dbReference type="NCBI Taxonomy" id="320771"/>
    <lineage>
        <taxon>Bacteria</taxon>
        <taxon>Pseudomonadati</taxon>
        <taxon>Verrucomicrobiota</taxon>
        <taxon>Pedosphaerae</taxon>
        <taxon>Pedosphaerales</taxon>
        <taxon>Pedosphaeraceae</taxon>
        <taxon>Pedosphaera</taxon>
    </lineage>
</organism>
<sequence length="141" mass="15996" precursor="true">MKKYYIYWLLIIACGLSACGKPSSSHAEQEKAATDAALAWLALIDKGSYKESWEQSAVPFKNSLTPEKWAEMVKPVRAPLGKVESREVRNRDYMTELPGAPKGEYVIIQFKTQFENKKDAIETVTPMLEDGKWKVSGYFIK</sequence>
<name>B9XBI6_PEDPL</name>
<dbReference type="Pfam" id="PF13211">
    <property type="entry name" value="DUF4019"/>
    <property type="match status" value="1"/>
</dbReference>
<keyword evidence="1" id="KW-0732">Signal</keyword>
<comment type="caution">
    <text evidence="2">The sequence shown here is derived from an EMBL/GenBank/DDBJ whole genome shotgun (WGS) entry which is preliminary data.</text>
</comment>
<feature type="signal peptide" evidence="1">
    <location>
        <begin position="1"/>
        <end position="27"/>
    </location>
</feature>
<dbReference type="PROSITE" id="PS51257">
    <property type="entry name" value="PROKAR_LIPOPROTEIN"/>
    <property type="match status" value="1"/>
</dbReference>
<protein>
    <recommendedName>
        <fullName evidence="4">DUF4019 domain-containing protein</fullName>
    </recommendedName>
</protein>
<evidence type="ECO:0000313" key="2">
    <source>
        <dbReference type="EMBL" id="EEF62871.1"/>
    </source>
</evidence>
<keyword evidence="3" id="KW-1185">Reference proteome</keyword>
<dbReference type="AlphaFoldDB" id="B9XBI6"/>
<evidence type="ECO:0008006" key="4">
    <source>
        <dbReference type="Google" id="ProtNLM"/>
    </source>
</evidence>
<evidence type="ECO:0000256" key="1">
    <source>
        <dbReference type="SAM" id="SignalP"/>
    </source>
</evidence>
<gene>
    <name evidence="2" type="ORF">Cflav_PD5506</name>
</gene>
<dbReference type="Proteomes" id="UP000003688">
    <property type="component" value="Unassembled WGS sequence"/>
</dbReference>
<reference evidence="2 3" key="1">
    <citation type="journal article" date="2011" name="J. Bacteriol.">
        <title>Genome sequence of 'Pedosphaera parvula' Ellin514, an aerobic Verrucomicrobial isolate from pasture soil.</title>
        <authorList>
            <person name="Kant R."/>
            <person name="van Passel M.W."/>
            <person name="Sangwan P."/>
            <person name="Palva A."/>
            <person name="Lucas S."/>
            <person name="Copeland A."/>
            <person name="Lapidus A."/>
            <person name="Glavina Del Rio T."/>
            <person name="Dalin E."/>
            <person name="Tice H."/>
            <person name="Bruce D."/>
            <person name="Goodwin L."/>
            <person name="Pitluck S."/>
            <person name="Chertkov O."/>
            <person name="Larimer F.W."/>
            <person name="Land M.L."/>
            <person name="Hauser L."/>
            <person name="Brettin T.S."/>
            <person name="Detter J.C."/>
            <person name="Han S."/>
            <person name="de Vos W.M."/>
            <person name="Janssen P.H."/>
            <person name="Smidt H."/>
        </authorList>
    </citation>
    <scope>NUCLEOTIDE SEQUENCE [LARGE SCALE GENOMIC DNA]</scope>
    <source>
        <strain evidence="2 3">Ellin514</strain>
    </source>
</reference>
<dbReference type="OrthoDB" id="180557at2"/>
<feature type="chain" id="PRO_5002894263" description="DUF4019 domain-containing protein" evidence="1">
    <location>
        <begin position="28"/>
        <end position="141"/>
    </location>
</feature>
<evidence type="ECO:0000313" key="3">
    <source>
        <dbReference type="Proteomes" id="UP000003688"/>
    </source>
</evidence>